<evidence type="ECO:0000256" key="7">
    <source>
        <dbReference type="ARBA" id="ARBA00025769"/>
    </source>
</evidence>
<reference evidence="10 11" key="1">
    <citation type="journal article" date="2010" name="Cell">
        <title>The genome of Naegleria gruberi illuminates early eukaryotic versatility.</title>
        <authorList>
            <person name="Fritz-Laylin L.K."/>
            <person name="Prochnik S.E."/>
            <person name="Ginger M.L."/>
            <person name="Dacks J.B."/>
            <person name="Carpenter M.L."/>
            <person name="Field M.C."/>
            <person name="Kuo A."/>
            <person name="Paredez A."/>
            <person name="Chapman J."/>
            <person name="Pham J."/>
            <person name="Shu S."/>
            <person name="Neupane R."/>
            <person name="Cipriano M."/>
            <person name="Mancuso J."/>
            <person name="Tu H."/>
            <person name="Salamov A."/>
            <person name="Lindquist E."/>
            <person name="Shapiro H."/>
            <person name="Lucas S."/>
            <person name="Grigoriev I.V."/>
            <person name="Cande W.Z."/>
            <person name="Fulton C."/>
            <person name="Rokhsar D.S."/>
            <person name="Dawson S.C."/>
        </authorList>
    </citation>
    <scope>NUCLEOTIDE SEQUENCE [LARGE SCALE GENOMIC DNA]</scope>
    <source>
        <strain evidence="10 11">NEG-M</strain>
    </source>
</reference>
<evidence type="ECO:0000256" key="5">
    <source>
        <dbReference type="ARBA" id="ARBA00022839"/>
    </source>
</evidence>
<dbReference type="VEuPathDB" id="AmoebaDB:NAEGRDRAFT_72654"/>
<dbReference type="Proteomes" id="UP000006671">
    <property type="component" value="Unassembled WGS sequence"/>
</dbReference>
<evidence type="ECO:0000256" key="2">
    <source>
        <dbReference type="ARBA" id="ARBA00022722"/>
    </source>
</evidence>
<dbReference type="KEGG" id="ngr:NAEGRDRAFT_72654"/>
<comment type="similarity">
    <text evidence="7">Belongs to the exonuclease superfamily. TREX family.</text>
</comment>
<evidence type="ECO:0000256" key="8">
    <source>
        <dbReference type="SAM" id="Coils"/>
    </source>
</evidence>
<comment type="cofactor">
    <cofactor evidence="1">
        <name>Mg(2+)</name>
        <dbReference type="ChEBI" id="CHEBI:18420"/>
    </cofactor>
</comment>
<dbReference type="RefSeq" id="XP_002672253.1">
    <property type="nucleotide sequence ID" value="XM_002672207.1"/>
</dbReference>
<feature type="domain" description="C2H2-type" evidence="9">
    <location>
        <begin position="702"/>
        <end position="723"/>
    </location>
</feature>
<name>D2VUG4_NAEGR</name>
<feature type="coiled-coil region" evidence="8">
    <location>
        <begin position="617"/>
        <end position="644"/>
    </location>
</feature>
<evidence type="ECO:0000313" key="11">
    <source>
        <dbReference type="Proteomes" id="UP000006671"/>
    </source>
</evidence>
<dbReference type="GeneID" id="8850871"/>
<dbReference type="SUPFAM" id="SSF53098">
    <property type="entry name" value="Ribonuclease H-like"/>
    <property type="match status" value="1"/>
</dbReference>
<organism evidence="11">
    <name type="scientific">Naegleria gruberi</name>
    <name type="common">Amoeba</name>
    <dbReference type="NCBI Taxonomy" id="5762"/>
    <lineage>
        <taxon>Eukaryota</taxon>
        <taxon>Discoba</taxon>
        <taxon>Heterolobosea</taxon>
        <taxon>Tetramitia</taxon>
        <taxon>Eutetramitia</taxon>
        <taxon>Vahlkampfiidae</taxon>
        <taxon>Naegleria</taxon>
    </lineage>
</organism>
<keyword evidence="5" id="KW-0269">Exonuclease</keyword>
<dbReference type="GO" id="GO:0005737">
    <property type="term" value="C:cytoplasm"/>
    <property type="evidence" value="ECO:0007669"/>
    <property type="project" value="TreeGrafter"/>
</dbReference>
<dbReference type="OMA" id="IASHICQ"/>
<dbReference type="Gene3D" id="3.30.420.10">
    <property type="entry name" value="Ribonuclease H-like superfamily/Ribonuclease H"/>
    <property type="match status" value="1"/>
</dbReference>
<keyword evidence="6" id="KW-0460">Magnesium</keyword>
<dbReference type="GO" id="GO:0046872">
    <property type="term" value="F:metal ion binding"/>
    <property type="evidence" value="ECO:0007669"/>
    <property type="project" value="UniProtKB-KW"/>
</dbReference>
<evidence type="ECO:0000256" key="3">
    <source>
        <dbReference type="ARBA" id="ARBA00022723"/>
    </source>
</evidence>
<dbReference type="PANTHER" id="PTHR13058">
    <property type="entry name" value="THREE PRIME REPAIR EXONUCLEASE 1, 2"/>
    <property type="match status" value="1"/>
</dbReference>
<dbReference type="GO" id="GO:0008296">
    <property type="term" value="F:3'-5'-DNA exonuclease activity"/>
    <property type="evidence" value="ECO:0007669"/>
    <property type="project" value="TreeGrafter"/>
</dbReference>
<keyword evidence="11" id="KW-1185">Reference proteome</keyword>
<evidence type="ECO:0000256" key="6">
    <source>
        <dbReference type="ARBA" id="ARBA00022842"/>
    </source>
</evidence>
<dbReference type="InterPro" id="IPR036397">
    <property type="entry name" value="RNaseH_sf"/>
</dbReference>
<dbReference type="InterPro" id="IPR013520">
    <property type="entry name" value="Ribonucl_H"/>
</dbReference>
<evidence type="ECO:0000313" key="10">
    <source>
        <dbReference type="EMBL" id="EFC39509.1"/>
    </source>
</evidence>
<dbReference type="PROSITE" id="PS00028">
    <property type="entry name" value="ZINC_FINGER_C2H2_1"/>
    <property type="match status" value="1"/>
</dbReference>
<dbReference type="InterPro" id="IPR012337">
    <property type="entry name" value="RNaseH-like_sf"/>
</dbReference>
<sequence length="1200" mass="138868">MGKCKHADTRSCANCKNNNTTCKGVAVEKVWNLLNYDGKVCDKRNNEVGIVSFNDNGNFIFKSLKCGNINLNRNGVCTDCYQLYEKLRHMTTTKSNNSDEKLIKQKDQIEKLRKKVSQLKSMLTRREEKLDSLEEKLSKIHHHKLVKLVIAAIEDEKLHEQQFFYQLMENTLENITNYNKSRGYQYKESIIHWCLILRYFGGSKIWKILKGNGSALNSQTALDEVNLLLPSLATVKSYLPKLSTGQTSDLDLQSLLKSIQKKKVTNNIIISYDEIEIRGGLCVLKDSGKVIGFADYNEKDFDQLYKSKEEIVPSQIASHICQFFATTIDGSVSFPLMFAGCTKSSHADFLEDQVKKIKEQFERIQLNNYSFQVVGFSSDGLTGNLTFFQTQKIFPNTVHFFDYSHLLKRLRNRLLNETMTIDGISFSIETLLIAKSESNLTDWLPNSVIYPTDKMAMDPVFALLETNLIDGLAKSKNTTCQTVSKYLKLMQDIYYIFKNDYCWEAKEILLDSVFQFINPWQKSNDISLNNELFDHIIITLKSLKELKTRFPTIELCTCSLSTLMVEHCFSIVRSKIRYPTFMDYCSCYRSVWLVLKAKLSDGPFVLRNESYSNCYGKIDLELEYEELTRKKYKKKNKKKLTEEEEDQILEKENSFTEMFDYILDAVEGFEPQRNTMLIREFMCKNPPNIDSKNIMNNIYILCKECNQPFVRLKSFLKHVMNVHNYSFSEGKQSMIEALLKSIKQSDSSNLLDSDNLLTLITNTVDKSIVDQKIRPSEPIPRASRILFNDDLYTHNKGLPFQHDFGDDKYILFDFETTGFWTNDDPPKITEYCFLNMATGESIYGLVNPTKSISYHSTKITGINLNYVRDKPIIEKELDFIIDFISNTKGKTFLIAHNGEILDFKVFKKEFYPKRESKFENIVFVDSLKLMKSHKDLHHKLPKKESSGRTAFKEEMLIEHFQVGNVADCHCAFFDVIGLFNILNKFFDDVNTAISNIQEFSKTSNIEKKRKKSNSESKLTKVTGCRCTTSCSNLKCSCKKNERYCFPNTCKCDPDICEQQGCNYCRHERGINKCGDCFRLFCDSCWHQLYCIDCFTELFYPIYPCHICLGYTKSLDECNQCGVEICNLCEFQGVCKNCSTHFPQFVCESCHFRTQSVRRCHDCGSLICDSCVKFERWCNNCLFEEIEIEPQPSQIINSQDI</sequence>
<dbReference type="InParanoid" id="D2VUG4"/>
<dbReference type="EMBL" id="GG738899">
    <property type="protein sequence ID" value="EFC39509.1"/>
    <property type="molecule type" value="Genomic_DNA"/>
</dbReference>
<dbReference type="InterPro" id="IPR040393">
    <property type="entry name" value="TREX1/2"/>
</dbReference>
<accession>D2VUG4</accession>
<keyword evidence="3" id="KW-0479">Metal-binding</keyword>
<feature type="coiled-coil region" evidence="8">
    <location>
        <begin position="95"/>
        <end position="136"/>
    </location>
</feature>
<keyword evidence="2" id="KW-0540">Nuclease</keyword>
<dbReference type="GO" id="GO:0003676">
    <property type="term" value="F:nucleic acid binding"/>
    <property type="evidence" value="ECO:0007669"/>
    <property type="project" value="InterPro"/>
</dbReference>
<dbReference type="CDD" id="cd06127">
    <property type="entry name" value="DEDDh"/>
    <property type="match status" value="1"/>
</dbReference>
<gene>
    <name evidence="10" type="ORF">NAEGRDRAFT_72654</name>
</gene>
<evidence type="ECO:0000256" key="1">
    <source>
        <dbReference type="ARBA" id="ARBA00001946"/>
    </source>
</evidence>
<evidence type="ECO:0000259" key="9">
    <source>
        <dbReference type="PROSITE" id="PS00028"/>
    </source>
</evidence>
<proteinExistence type="inferred from homology"/>
<dbReference type="InterPro" id="IPR013087">
    <property type="entry name" value="Znf_C2H2_type"/>
</dbReference>
<dbReference type="SMART" id="SM00479">
    <property type="entry name" value="EXOIII"/>
    <property type="match status" value="1"/>
</dbReference>
<keyword evidence="8" id="KW-0175">Coiled coil</keyword>
<dbReference type="AlphaFoldDB" id="D2VUG4"/>
<dbReference type="GO" id="GO:0006308">
    <property type="term" value="P:DNA catabolic process"/>
    <property type="evidence" value="ECO:0007669"/>
    <property type="project" value="TreeGrafter"/>
</dbReference>
<dbReference type="OrthoDB" id="10250935at2759"/>
<evidence type="ECO:0000256" key="4">
    <source>
        <dbReference type="ARBA" id="ARBA00022801"/>
    </source>
</evidence>
<dbReference type="PANTHER" id="PTHR13058:SF19">
    <property type="entry name" value="LD40940P"/>
    <property type="match status" value="1"/>
</dbReference>
<protein>
    <submittedName>
        <fullName evidence="10">Predicted protein</fullName>
    </submittedName>
</protein>
<dbReference type="STRING" id="5762.D2VUG4"/>
<keyword evidence="4" id="KW-0378">Hydrolase</keyword>